<evidence type="ECO:0000256" key="5">
    <source>
        <dbReference type="ARBA" id="ARBA00022989"/>
    </source>
</evidence>
<feature type="transmembrane region" description="Helical" evidence="7">
    <location>
        <begin position="118"/>
        <end position="140"/>
    </location>
</feature>
<feature type="transmembrane region" description="Helical" evidence="7">
    <location>
        <begin position="160"/>
        <end position="182"/>
    </location>
</feature>
<gene>
    <name evidence="8" type="ORF">R0H02_15265</name>
</gene>
<dbReference type="GO" id="GO:0009055">
    <property type="term" value="F:electron transfer activity"/>
    <property type="evidence" value="ECO:0007669"/>
    <property type="project" value="TreeGrafter"/>
</dbReference>
<evidence type="ECO:0000256" key="2">
    <source>
        <dbReference type="ARBA" id="ARBA00007543"/>
    </source>
</evidence>
<organism evidence="8 9">
    <name type="scientific">Phytobacter ursingii</name>
    <dbReference type="NCBI Taxonomy" id="1972431"/>
    <lineage>
        <taxon>Bacteria</taxon>
        <taxon>Pseudomonadati</taxon>
        <taxon>Pseudomonadota</taxon>
        <taxon>Gammaproteobacteria</taxon>
        <taxon>Enterobacterales</taxon>
        <taxon>Enterobacteriaceae</taxon>
        <taxon>Phytobacter</taxon>
    </lineage>
</organism>
<keyword evidence="4 7" id="KW-0812">Transmembrane</keyword>
<comment type="subcellular location">
    <subcellularLocation>
        <location evidence="1">Cell membrane</location>
        <topology evidence="1">Multi-pass membrane protein</topology>
    </subcellularLocation>
</comment>
<comment type="similarity">
    <text evidence="2">Belongs to the cytochrome ubiquinol oxidase subunit 2 family.</text>
</comment>
<evidence type="ECO:0000313" key="9">
    <source>
        <dbReference type="Proteomes" id="UP001286589"/>
    </source>
</evidence>
<evidence type="ECO:0000256" key="1">
    <source>
        <dbReference type="ARBA" id="ARBA00004651"/>
    </source>
</evidence>
<keyword evidence="6 7" id="KW-0472">Membrane</keyword>
<keyword evidence="9" id="KW-1185">Reference proteome</keyword>
<dbReference type="Pfam" id="PF02322">
    <property type="entry name" value="Cyt_bd_oxida_II"/>
    <property type="match status" value="1"/>
</dbReference>
<feature type="transmembrane region" description="Helical" evidence="7">
    <location>
        <begin position="7"/>
        <end position="28"/>
    </location>
</feature>
<feature type="transmembrane region" description="Helical" evidence="7">
    <location>
        <begin position="194"/>
        <end position="217"/>
    </location>
</feature>
<reference evidence="8 9" key="1">
    <citation type="submission" date="2023-10" db="EMBL/GenBank/DDBJ databases">
        <title>Phytobacter spp. The emergence of a new genus of hospital-origin enterobacteria encoding carbapenemases in Argentina.</title>
        <authorList>
            <person name="Vay C."/>
            <person name="Almuzara M."/>
            <person name="Traglia G.M."/>
            <person name="Campos J."/>
        </authorList>
    </citation>
    <scope>NUCLEOTIDE SEQUENCE [LARGE SCALE GENOMIC DNA]</scope>
    <source>
        <strain evidence="8 9">CVMA36</strain>
    </source>
</reference>
<evidence type="ECO:0000256" key="4">
    <source>
        <dbReference type="ARBA" id="ARBA00022692"/>
    </source>
</evidence>
<dbReference type="AlphaFoldDB" id="A0AB35RST9"/>
<feature type="transmembrane region" description="Helical" evidence="7">
    <location>
        <begin position="261"/>
        <end position="287"/>
    </location>
</feature>
<accession>A0AB35RST9</accession>
<feature type="transmembrane region" description="Helical" evidence="7">
    <location>
        <begin position="299"/>
        <end position="322"/>
    </location>
</feature>
<feature type="transmembrane region" description="Helical" evidence="7">
    <location>
        <begin position="229"/>
        <end position="249"/>
    </location>
</feature>
<keyword evidence="3" id="KW-1003">Cell membrane</keyword>
<feature type="transmembrane region" description="Helical" evidence="7">
    <location>
        <begin position="65"/>
        <end position="98"/>
    </location>
</feature>
<evidence type="ECO:0000256" key="6">
    <source>
        <dbReference type="ARBA" id="ARBA00023136"/>
    </source>
</evidence>
<proteinExistence type="inferred from homology"/>
<evidence type="ECO:0000313" key="8">
    <source>
        <dbReference type="EMBL" id="MDV2863817.1"/>
    </source>
</evidence>
<dbReference type="GO" id="GO:0016682">
    <property type="term" value="F:oxidoreductase activity, acting on diphenols and related substances as donors, oxygen as acceptor"/>
    <property type="evidence" value="ECO:0007669"/>
    <property type="project" value="TreeGrafter"/>
</dbReference>
<dbReference type="RefSeq" id="WP_229220797.1">
    <property type="nucleotide sequence ID" value="NZ_JAWJAC010000008.1"/>
</dbReference>
<evidence type="ECO:0000256" key="7">
    <source>
        <dbReference type="SAM" id="Phobius"/>
    </source>
</evidence>
<dbReference type="GO" id="GO:0070069">
    <property type="term" value="C:cytochrome complex"/>
    <property type="evidence" value="ECO:0007669"/>
    <property type="project" value="TreeGrafter"/>
</dbReference>
<dbReference type="GO" id="GO:0019646">
    <property type="term" value="P:aerobic electron transport chain"/>
    <property type="evidence" value="ECO:0007669"/>
    <property type="project" value="TreeGrafter"/>
</dbReference>
<name>A0AB35RST9_9ENTR</name>
<comment type="caution">
    <text evidence="8">The sequence shown here is derived from an EMBL/GenBank/DDBJ whole genome shotgun (WGS) entry which is preliminary data.</text>
</comment>
<sequence>MNELLGFPWLQTLSAAALVGSLWVYVLLDGADLGAGMLCAFQRDAAARHQLNLSLLPVWDGNETWLVLAAGGLLGLFPLAYAIILSALYVPVFTLLLALVARGMAIEYRHYAPRLFDAMLVVGSLLASASQGVIVGSLITGIPNDGQQFTGTGREWLKPFPLFCSMALMTGYCLMGAGWLNWRCSGKVEARARGIIPWLSALTIVLVTGLLLWTLFLHETWRQHLLNPWLWGPLIAVAAAGLVLLWIGLTRRHAFLPMAAIQILVSCAFAALAFTLFPFIVPVNLVIQQAAAPVKTQQFLLICFGLLAPITLAYNTWAFRVFSGKIH</sequence>
<dbReference type="PANTHER" id="PTHR43141">
    <property type="entry name" value="CYTOCHROME BD2 SUBUNIT II"/>
    <property type="match status" value="1"/>
</dbReference>
<dbReference type="Proteomes" id="UP001286589">
    <property type="component" value="Unassembled WGS sequence"/>
</dbReference>
<protein>
    <submittedName>
        <fullName evidence="8">Cytochrome d ubiquinol oxidase subunit II</fullName>
    </submittedName>
</protein>
<dbReference type="GO" id="GO:0005886">
    <property type="term" value="C:plasma membrane"/>
    <property type="evidence" value="ECO:0007669"/>
    <property type="project" value="UniProtKB-SubCell"/>
</dbReference>
<dbReference type="EMBL" id="JAWJAC010000008">
    <property type="protein sequence ID" value="MDV2863817.1"/>
    <property type="molecule type" value="Genomic_DNA"/>
</dbReference>
<evidence type="ECO:0000256" key="3">
    <source>
        <dbReference type="ARBA" id="ARBA00022475"/>
    </source>
</evidence>
<keyword evidence="5 7" id="KW-1133">Transmembrane helix</keyword>
<dbReference type="InterPro" id="IPR003317">
    <property type="entry name" value="Cyt-d_oxidase_su2"/>
</dbReference>
<dbReference type="PANTHER" id="PTHR43141:SF4">
    <property type="entry name" value="CYTOCHROME BD2 SUBUNIT II"/>
    <property type="match status" value="1"/>
</dbReference>